<dbReference type="Proteomes" id="UP000198931">
    <property type="component" value="Unassembled WGS sequence"/>
</dbReference>
<dbReference type="EMBL" id="FOQT01000004">
    <property type="protein sequence ID" value="SFI37500.1"/>
    <property type="molecule type" value="Genomic_DNA"/>
</dbReference>
<dbReference type="STRING" id="1125876.SAMN05443292_2319"/>
<sequence length="187" mass="20958">MKKLLLCLSLFSAFSASAQEVENATSNRKNDIMLSPIELITVPLLNISYERLLNDKSGIGINGIFYLGNNSNNNDNYDNNNLTQISPYYRMYFGRKYAAGFFVEAFTPITTTNQSTYNFQYNQSGYSQSFYTYEKKTTIGAGIGFGGKWLVRSNILFEASAGVARRFGEGNYDQVTGKGMLGIGYRF</sequence>
<reference evidence="2 3" key="1">
    <citation type="submission" date="2016-10" db="EMBL/GenBank/DDBJ databases">
        <authorList>
            <person name="de Groot N.N."/>
        </authorList>
    </citation>
    <scope>NUCLEOTIDE SEQUENCE [LARGE SCALE GENOMIC DNA]</scope>
    <source>
        <strain evidence="2 3">DSM 26000</strain>
    </source>
</reference>
<accession>A0A1I3HPQ4</accession>
<protein>
    <recommendedName>
        <fullName evidence="4">DUF3575 domain-containing protein</fullName>
    </recommendedName>
</protein>
<evidence type="ECO:0000313" key="3">
    <source>
        <dbReference type="Proteomes" id="UP000198931"/>
    </source>
</evidence>
<evidence type="ECO:0000313" key="2">
    <source>
        <dbReference type="EMBL" id="SFI37500.1"/>
    </source>
</evidence>
<keyword evidence="1" id="KW-0732">Signal</keyword>
<evidence type="ECO:0008006" key="4">
    <source>
        <dbReference type="Google" id="ProtNLM"/>
    </source>
</evidence>
<feature type="signal peptide" evidence="1">
    <location>
        <begin position="1"/>
        <end position="18"/>
    </location>
</feature>
<name>A0A1I3HPQ4_9FLAO</name>
<dbReference type="AlphaFoldDB" id="A0A1I3HPQ4"/>
<gene>
    <name evidence="2" type="ORF">SAMN05443292_2319</name>
</gene>
<evidence type="ECO:0000256" key="1">
    <source>
        <dbReference type="SAM" id="SignalP"/>
    </source>
</evidence>
<dbReference type="OrthoDB" id="768080at2"/>
<feature type="chain" id="PRO_5011458734" description="DUF3575 domain-containing protein" evidence="1">
    <location>
        <begin position="19"/>
        <end position="187"/>
    </location>
</feature>
<organism evidence="2 3">
    <name type="scientific">Halpernia frigidisoli</name>
    <dbReference type="NCBI Taxonomy" id="1125876"/>
    <lineage>
        <taxon>Bacteria</taxon>
        <taxon>Pseudomonadati</taxon>
        <taxon>Bacteroidota</taxon>
        <taxon>Flavobacteriia</taxon>
        <taxon>Flavobacteriales</taxon>
        <taxon>Weeksellaceae</taxon>
        <taxon>Chryseobacterium group</taxon>
        <taxon>Halpernia</taxon>
    </lineage>
</organism>
<proteinExistence type="predicted"/>
<keyword evidence="3" id="KW-1185">Reference proteome</keyword>